<keyword evidence="1" id="KW-0812">Transmembrane</keyword>
<evidence type="ECO:0000313" key="2">
    <source>
        <dbReference type="EMBL" id="OAJ42930.1"/>
    </source>
</evidence>
<sequence length="120" mass="13414">MCSGKALDIQPSCIPKQKKSLQDTEKCSILREYDCKRESCKTTLFNIPNVKIVARSNQRKYQYDIMTEEQHTVQVFIDILLVLTVAATASAVLIPAGNNGLPKASPVKCLLRLMNLFQAL</sequence>
<protein>
    <submittedName>
        <fullName evidence="2">Uncharacterized protein</fullName>
    </submittedName>
</protein>
<proteinExistence type="predicted"/>
<dbReference type="EMBL" id="DS022308">
    <property type="protein sequence ID" value="OAJ42930.1"/>
    <property type="molecule type" value="Genomic_DNA"/>
</dbReference>
<reference evidence="2 3" key="2">
    <citation type="submission" date="2016-05" db="EMBL/GenBank/DDBJ databases">
        <title>Lineage-specific infection strategies underlie the spectrum of fungal disease in amphibians.</title>
        <authorList>
            <person name="Cuomo C.A."/>
            <person name="Farrer R.A."/>
            <person name="James T."/>
            <person name="Longcore J."/>
            <person name="Birren B."/>
        </authorList>
    </citation>
    <scope>NUCLEOTIDE SEQUENCE [LARGE SCALE GENOMIC DNA]</scope>
    <source>
        <strain evidence="2 3">JEL423</strain>
    </source>
</reference>
<feature type="transmembrane region" description="Helical" evidence="1">
    <location>
        <begin position="75"/>
        <end position="96"/>
    </location>
</feature>
<accession>A0A177WU21</accession>
<keyword evidence="1" id="KW-0472">Membrane</keyword>
<keyword evidence="1" id="KW-1133">Transmembrane helix</keyword>
<evidence type="ECO:0000313" key="3">
    <source>
        <dbReference type="Proteomes" id="UP000077115"/>
    </source>
</evidence>
<dbReference type="VEuPathDB" id="FungiDB:BDEG_26321"/>
<gene>
    <name evidence="2" type="ORF">BDEG_26321</name>
</gene>
<dbReference type="AlphaFoldDB" id="A0A177WU21"/>
<organism evidence="2 3">
    <name type="scientific">Batrachochytrium dendrobatidis (strain JEL423)</name>
    <dbReference type="NCBI Taxonomy" id="403673"/>
    <lineage>
        <taxon>Eukaryota</taxon>
        <taxon>Fungi</taxon>
        <taxon>Fungi incertae sedis</taxon>
        <taxon>Chytridiomycota</taxon>
        <taxon>Chytridiomycota incertae sedis</taxon>
        <taxon>Chytridiomycetes</taxon>
        <taxon>Rhizophydiales</taxon>
        <taxon>Rhizophydiales incertae sedis</taxon>
        <taxon>Batrachochytrium</taxon>
    </lineage>
</organism>
<name>A0A177WU21_BATDL</name>
<evidence type="ECO:0000256" key="1">
    <source>
        <dbReference type="SAM" id="Phobius"/>
    </source>
</evidence>
<dbReference type="Proteomes" id="UP000077115">
    <property type="component" value="Unassembled WGS sequence"/>
</dbReference>
<reference evidence="2 3" key="1">
    <citation type="submission" date="2006-10" db="EMBL/GenBank/DDBJ databases">
        <title>The Genome Sequence of Batrachochytrium dendrobatidis JEL423.</title>
        <authorList>
            <consortium name="The Broad Institute Genome Sequencing Platform"/>
            <person name="Birren B."/>
            <person name="Lander E."/>
            <person name="Galagan J."/>
            <person name="Cuomo C."/>
            <person name="Devon K."/>
            <person name="Jaffe D."/>
            <person name="Butler J."/>
            <person name="Alvarez P."/>
            <person name="Gnerre S."/>
            <person name="Grabherr M."/>
            <person name="Kleber M."/>
            <person name="Mauceli E."/>
            <person name="Brockman W."/>
            <person name="Young S."/>
            <person name="LaButti K."/>
            <person name="Sykes S."/>
            <person name="DeCaprio D."/>
            <person name="Crawford M."/>
            <person name="Koehrsen M."/>
            <person name="Engels R."/>
            <person name="Montgomery P."/>
            <person name="Pearson M."/>
            <person name="Howarth C."/>
            <person name="Larson L."/>
            <person name="White J."/>
            <person name="O'Leary S."/>
            <person name="Kodira C."/>
            <person name="Zeng Q."/>
            <person name="Yandava C."/>
            <person name="Alvarado L."/>
            <person name="Longcore J."/>
            <person name="James T."/>
        </authorList>
    </citation>
    <scope>NUCLEOTIDE SEQUENCE [LARGE SCALE GENOMIC DNA]</scope>
    <source>
        <strain evidence="2 3">JEL423</strain>
    </source>
</reference>